<gene>
    <name evidence="2" type="ORF">ACFQS1_03685</name>
</gene>
<dbReference type="InterPro" id="IPR036388">
    <property type="entry name" value="WH-like_DNA-bd_sf"/>
</dbReference>
<proteinExistence type="predicted"/>
<dbReference type="EMBL" id="JBHTBJ010000001">
    <property type="protein sequence ID" value="MFC7273075.1"/>
    <property type="molecule type" value="Genomic_DNA"/>
</dbReference>
<dbReference type="PANTHER" id="PTHR33164">
    <property type="entry name" value="TRANSCRIPTIONAL REGULATOR, MARR FAMILY"/>
    <property type="match status" value="1"/>
</dbReference>
<reference evidence="3" key="1">
    <citation type="journal article" date="2019" name="Int. J. Syst. Evol. Microbiol.">
        <title>The Global Catalogue of Microorganisms (GCM) 10K type strain sequencing project: providing services to taxonomists for standard genome sequencing and annotation.</title>
        <authorList>
            <consortium name="The Broad Institute Genomics Platform"/>
            <consortium name="The Broad Institute Genome Sequencing Center for Infectious Disease"/>
            <person name="Wu L."/>
            <person name="Ma J."/>
        </authorList>
    </citation>
    <scope>NUCLEOTIDE SEQUENCE [LARGE SCALE GENOMIC DNA]</scope>
    <source>
        <strain evidence="3">XZYJT-10</strain>
    </source>
</reference>
<dbReference type="PROSITE" id="PS50995">
    <property type="entry name" value="HTH_MARR_2"/>
    <property type="match status" value="1"/>
</dbReference>
<dbReference type="Pfam" id="PF01047">
    <property type="entry name" value="MarR"/>
    <property type="match status" value="1"/>
</dbReference>
<feature type="domain" description="HTH marR-type" evidence="1">
    <location>
        <begin position="2"/>
        <end position="138"/>
    </location>
</feature>
<dbReference type="InterPro" id="IPR039422">
    <property type="entry name" value="MarR/SlyA-like"/>
</dbReference>
<dbReference type="RefSeq" id="WP_378964555.1">
    <property type="nucleotide sequence ID" value="NZ_JBHTBJ010000001.1"/>
</dbReference>
<evidence type="ECO:0000313" key="3">
    <source>
        <dbReference type="Proteomes" id="UP001596548"/>
    </source>
</evidence>
<accession>A0ABW2HKQ7</accession>
<evidence type="ECO:0000313" key="2">
    <source>
        <dbReference type="EMBL" id="MFC7273075.1"/>
    </source>
</evidence>
<dbReference type="PANTHER" id="PTHR33164:SF43">
    <property type="entry name" value="HTH-TYPE TRANSCRIPTIONAL REPRESSOR YETL"/>
    <property type="match status" value="1"/>
</dbReference>
<organism evidence="2 3">
    <name type="scientific">Paractinoplanes rhizophilus</name>
    <dbReference type="NCBI Taxonomy" id="1416877"/>
    <lineage>
        <taxon>Bacteria</taxon>
        <taxon>Bacillati</taxon>
        <taxon>Actinomycetota</taxon>
        <taxon>Actinomycetes</taxon>
        <taxon>Micromonosporales</taxon>
        <taxon>Micromonosporaceae</taxon>
        <taxon>Paractinoplanes</taxon>
    </lineage>
</organism>
<comment type="caution">
    <text evidence="2">The sequence shown here is derived from an EMBL/GenBank/DDBJ whole genome shotgun (WGS) entry which is preliminary data.</text>
</comment>
<dbReference type="Gene3D" id="1.10.10.10">
    <property type="entry name" value="Winged helix-like DNA-binding domain superfamily/Winged helix DNA-binding domain"/>
    <property type="match status" value="1"/>
</dbReference>
<dbReference type="Proteomes" id="UP001596548">
    <property type="component" value="Unassembled WGS sequence"/>
</dbReference>
<name>A0ABW2HKQ7_9ACTN</name>
<dbReference type="InterPro" id="IPR000835">
    <property type="entry name" value="HTH_MarR-typ"/>
</dbReference>
<dbReference type="SUPFAM" id="SSF46785">
    <property type="entry name" value="Winged helix' DNA-binding domain"/>
    <property type="match status" value="1"/>
</dbReference>
<protein>
    <submittedName>
        <fullName evidence="2">MarR family winged helix-turn-helix transcriptional regulator</fullName>
    </submittedName>
</protein>
<sequence>MDSAQAHALNSAIRALTLRHRARAAELLAELGLHPGQEFVLMALAAKGPQVQRRLAEEIGCEPPTITHMVRKLEAAGHIARVPSADDRRATIVELTPQGRGLLGRLDEVWLTLAAETVAGIAGTSPGQIIDLLRDMAANLRPAGDAAVLEPPHAI</sequence>
<evidence type="ECO:0000259" key="1">
    <source>
        <dbReference type="PROSITE" id="PS50995"/>
    </source>
</evidence>
<dbReference type="PRINTS" id="PR00598">
    <property type="entry name" value="HTHMARR"/>
</dbReference>
<dbReference type="SMART" id="SM00347">
    <property type="entry name" value="HTH_MARR"/>
    <property type="match status" value="1"/>
</dbReference>
<dbReference type="InterPro" id="IPR036390">
    <property type="entry name" value="WH_DNA-bd_sf"/>
</dbReference>
<keyword evidence="3" id="KW-1185">Reference proteome</keyword>